<dbReference type="GeneID" id="118268126"/>
<feature type="domain" description="Galectin" evidence="3">
    <location>
        <begin position="57"/>
        <end position="190"/>
    </location>
</feature>
<dbReference type="PROSITE" id="PS51304">
    <property type="entry name" value="GALECTIN"/>
    <property type="match status" value="1"/>
</dbReference>
<keyword evidence="1 2" id="KW-0430">Lectin</keyword>
<protein>
    <recommendedName>
        <fullName evidence="2">Galectin</fullName>
    </recommendedName>
</protein>
<dbReference type="InterPro" id="IPR001079">
    <property type="entry name" value="Galectin_CRD"/>
</dbReference>
<evidence type="ECO:0000313" key="5">
    <source>
        <dbReference type="RefSeq" id="XP_035438311.2"/>
    </source>
</evidence>
<keyword evidence="4" id="KW-1185">Reference proteome</keyword>
<proteinExistence type="predicted"/>
<gene>
    <name evidence="5" type="primary">LOC118268126</name>
</gene>
<dbReference type="AlphaFoldDB" id="A0A9R0EJC3"/>
<sequence length="198" mass="22397">MSVLLVKRQTLWTDLRRNRRSVDDPYSAANNLRINGNGNVGFGIRAPPWPVSTPNTKMFLLPKQLEPDDIISIECKIKEDKQKNLTIALVTENDSQPDPKNVACQVDVKEDGTVVINTNKGTIEQHQIDPPKIDDTKFVFRIREANNGFGVEVKNGDEENYITYVPVHDVSSIRYISVEGDITKYKLSFESDFSNENS</sequence>
<evidence type="ECO:0000313" key="4">
    <source>
        <dbReference type="Proteomes" id="UP000829999"/>
    </source>
</evidence>
<dbReference type="InterPro" id="IPR013320">
    <property type="entry name" value="ConA-like_dom_sf"/>
</dbReference>
<dbReference type="Gene3D" id="2.60.120.200">
    <property type="match status" value="1"/>
</dbReference>
<name>A0A9R0EJC3_SPOFR</name>
<dbReference type="RefSeq" id="XP_035438311.2">
    <property type="nucleotide sequence ID" value="XM_035582418.2"/>
</dbReference>
<evidence type="ECO:0000256" key="2">
    <source>
        <dbReference type="RuleBase" id="RU102079"/>
    </source>
</evidence>
<evidence type="ECO:0000259" key="3">
    <source>
        <dbReference type="PROSITE" id="PS51304"/>
    </source>
</evidence>
<evidence type="ECO:0000256" key="1">
    <source>
        <dbReference type="ARBA" id="ARBA00022734"/>
    </source>
</evidence>
<dbReference type="SUPFAM" id="SSF49899">
    <property type="entry name" value="Concanavalin A-like lectins/glucanases"/>
    <property type="match status" value="1"/>
</dbReference>
<organism evidence="4 5">
    <name type="scientific">Spodoptera frugiperda</name>
    <name type="common">Fall armyworm</name>
    <dbReference type="NCBI Taxonomy" id="7108"/>
    <lineage>
        <taxon>Eukaryota</taxon>
        <taxon>Metazoa</taxon>
        <taxon>Ecdysozoa</taxon>
        <taxon>Arthropoda</taxon>
        <taxon>Hexapoda</taxon>
        <taxon>Insecta</taxon>
        <taxon>Pterygota</taxon>
        <taxon>Neoptera</taxon>
        <taxon>Endopterygota</taxon>
        <taxon>Lepidoptera</taxon>
        <taxon>Glossata</taxon>
        <taxon>Ditrysia</taxon>
        <taxon>Noctuoidea</taxon>
        <taxon>Noctuidae</taxon>
        <taxon>Amphipyrinae</taxon>
        <taxon>Spodoptera</taxon>
    </lineage>
</organism>
<dbReference type="SMART" id="SM00908">
    <property type="entry name" value="Gal-bind_lectin"/>
    <property type="match status" value="1"/>
</dbReference>
<dbReference type="OrthoDB" id="7203600at2759"/>
<dbReference type="Pfam" id="PF00337">
    <property type="entry name" value="Gal-bind_lectin"/>
    <property type="match status" value="1"/>
</dbReference>
<accession>A0A9R0EJC3</accession>
<dbReference type="GO" id="GO:0030246">
    <property type="term" value="F:carbohydrate binding"/>
    <property type="evidence" value="ECO:0007669"/>
    <property type="project" value="UniProtKB-UniRule"/>
</dbReference>
<dbReference type="Proteomes" id="UP000829999">
    <property type="component" value="Chromosome 29"/>
</dbReference>
<reference evidence="5" key="1">
    <citation type="submission" date="2025-08" db="UniProtKB">
        <authorList>
            <consortium name="RefSeq"/>
        </authorList>
    </citation>
    <scope>IDENTIFICATION</scope>
    <source>
        <tissue evidence="5">Whole larval tissue</tissue>
    </source>
</reference>